<keyword evidence="2" id="KW-1185">Reference proteome</keyword>
<evidence type="ECO:0000313" key="2">
    <source>
        <dbReference type="Proteomes" id="UP000830115"/>
    </source>
</evidence>
<name>A0ABY4MAQ6_9ACTN</name>
<reference evidence="1" key="1">
    <citation type="submission" date="2021-10" db="EMBL/GenBank/DDBJ databases">
        <title>Streptomyces nigrumlapis sp.nov.,an antimicrobial producing actinobacterium isolated from Black Gobi rocks.</title>
        <authorList>
            <person name="Wen Y."/>
            <person name="Zhang W."/>
            <person name="Liu X.G."/>
        </authorList>
    </citation>
    <scope>NUCLEOTIDE SEQUENCE</scope>
    <source>
        <strain evidence="1">ST13-2-2</strain>
    </source>
</reference>
<dbReference type="EMBL" id="CP086322">
    <property type="protein sequence ID" value="UQA93490.1"/>
    <property type="molecule type" value="Genomic_DNA"/>
</dbReference>
<organism evidence="1 2">
    <name type="scientific">Streptomyces halobius</name>
    <dbReference type="NCBI Taxonomy" id="2879846"/>
    <lineage>
        <taxon>Bacteria</taxon>
        <taxon>Bacillati</taxon>
        <taxon>Actinomycetota</taxon>
        <taxon>Actinomycetes</taxon>
        <taxon>Kitasatosporales</taxon>
        <taxon>Streptomycetaceae</taxon>
        <taxon>Streptomyces</taxon>
    </lineage>
</organism>
<protein>
    <submittedName>
        <fullName evidence="1">DUF6415 family natural product biosynthesis protein</fullName>
    </submittedName>
</protein>
<dbReference type="InterPro" id="IPR046300">
    <property type="entry name" value="DUF6415"/>
</dbReference>
<evidence type="ECO:0000313" key="1">
    <source>
        <dbReference type="EMBL" id="UQA93490.1"/>
    </source>
</evidence>
<proteinExistence type="predicted"/>
<dbReference type="Pfam" id="PF19979">
    <property type="entry name" value="DUF6415"/>
    <property type="match status" value="1"/>
</dbReference>
<accession>A0ABY4MAQ6</accession>
<sequence length="66" mass="6930">MRTILRSLDAVLAEGAPVPRHDELEDVTLFLRGHIALLIPEVEDVAVELPKGDSVRGAAGGAAEDG</sequence>
<dbReference type="RefSeq" id="WP_248864368.1">
    <property type="nucleotide sequence ID" value="NZ_CP086322.1"/>
</dbReference>
<gene>
    <name evidence="1" type="ORF">K9S39_18000</name>
</gene>
<dbReference type="Proteomes" id="UP000830115">
    <property type="component" value="Chromosome"/>
</dbReference>